<gene>
    <name evidence="2" type="ORF">ETAA1_63410</name>
</gene>
<evidence type="ECO:0000313" key="2">
    <source>
        <dbReference type="EMBL" id="QDU24327.1"/>
    </source>
</evidence>
<organism evidence="2 3">
    <name type="scientific">Urbifossiella limnaea</name>
    <dbReference type="NCBI Taxonomy" id="2528023"/>
    <lineage>
        <taxon>Bacteria</taxon>
        <taxon>Pseudomonadati</taxon>
        <taxon>Planctomycetota</taxon>
        <taxon>Planctomycetia</taxon>
        <taxon>Gemmatales</taxon>
        <taxon>Gemmataceae</taxon>
        <taxon>Urbifossiella</taxon>
    </lineage>
</organism>
<dbReference type="EMBL" id="CP036273">
    <property type="protein sequence ID" value="QDU24327.1"/>
    <property type="molecule type" value="Genomic_DNA"/>
</dbReference>
<reference evidence="2 3" key="1">
    <citation type="submission" date="2019-02" db="EMBL/GenBank/DDBJ databases">
        <title>Deep-cultivation of Planctomycetes and their phenomic and genomic characterization uncovers novel biology.</title>
        <authorList>
            <person name="Wiegand S."/>
            <person name="Jogler M."/>
            <person name="Boedeker C."/>
            <person name="Pinto D."/>
            <person name="Vollmers J."/>
            <person name="Rivas-Marin E."/>
            <person name="Kohn T."/>
            <person name="Peeters S.H."/>
            <person name="Heuer A."/>
            <person name="Rast P."/>
            <person name="Oberbeckmann S."/>
            <person name="Bunk B."/>
            <person name="Jeske O."/>
            <person name="Meyerdierks A."/>
            <person name="Storesund J.E."/>
            <person name="Kallscheuer N."/>
            <person name="Luecker S."/>
            <person name="Lage O.M."/>
            <person name="Pohl T."/>
            <person name="Merkel B.J."/>
            <person name="Hornburger P."/>
            <person name="Mueller R.-W."/>
            <person name="Bruemmer F."/>
            <person name="Labrenz M."/>
            <person name="Spormann A.M."/>
            <person name="Op den Camp H."/>
            <person name="Overmann J."/>
            <person name="Amann R."/>
            <person name="Jetten M.S.M."/>
            <person name="Mascher T."/>
            <person name="Medema M.H."/>
            <person name="Devos D.P."/>
            <person name="Kaster A.-K."/>
            <person name="Ovreas L."/>
            <person name="Rohde M."/>
            <person name="Galperin M.Y."/>
            <person name="Jogler C."/>
        </authorList>
    </citation>
    <scope>NUCLEOTIDE SEQUENCE [LARGE SCALE GENOMIC DNA]</scope>
    <source>
        <strain evidence="2 3">ETA_A1</strain>
    </source>
</reference>
<evidence type="ECO:0000313" key="3">
    <source>
        <dbReference type="Proteomes" id="UP000319576"/>
    </source>
</evidence>
<name>A0A517Y3J8_9BACT</name>
<accession>A0A517Y3J8</accession>
<dbReference type="AlphaFoldDB" id="A0A517Y3J8"/>
<protein>
    <submittedName>
        <fullName evidence="2">Uncharacterized protein</fullName>
    </submittedName>
</protein>
<sequence>MWRPFDNGATLGQPGSEGGVIVRDEEHDAGARATLERDCGSAPWTVTCGVYGWFFHTRFLGSETEAEFPAMLDRLAAILDIVPMVSDPACDAKMRVVGEAISEFVARFP</sequence>
<dbReference type="OrthoDB" id="5382843at2"/>
<keyword evidence="3" id="KW-1185">Reference proteome</keyword>
<dbReference type="Proteomes" id="UP000319576">
    <property type="component" value="Chromosome"/>
</dbReference>
<dbReference type="KEGG" id="uli:ETAA1_63410"/>
<feature type="region of interest" description="Disordered" evidence="1">
    <location>
        <begin position="1"/>
        <end position="20"/>
    </location>
</feature>
<evidence type="ECO:0000256" key="1">
    <source>
        <dbReference type="SAM" id="MobiDB-lite"/>
    </source>
</evidence>
<proteinExistence type="predicted"/>
<dbReference type="RefSeq" id="WP_145244491.1">
    <property type="nucleotide sequence ID" value="NZ_CP036273.1"/>
</dbReference>